<accession>A0A4U1L270</accession>
<dbReference type="SUPFAM" id="SSF54001">
    <property type="entry name" value="Cysteine proteinases"/>
    <property type="match status" value="1"/>
</dbReference>
<dbReference type="RefSeq" id="WP_136942206.1">
    <property type="nucleotide sequence ID" value="NZ_SWKR01000002.1"/>
</dbReference>
<dbReference type="InterPro" id="IPR038765">
    <property type="entry name" value="Papain-like_cys_pep_sf"/>
</dbReference>
<dbReference type="EMBL" id="SWKR01000002">
    <property type="protein sequence ID" value="TKD50263.1"/>
    <property type="molecule type" value="Genomic_DNA"/>
</dbReference>
<sequence length="299" mass="30534">MATTGSANPASAGAPTPDRLPARHALIGRSTPIDRRFDAARSDLTDIRLADRIFAPHYAAPVARTVLGIAALHADADQRGDALSEMLPGEAFDLLEEVDRRGWGIASVDGVVGYADIAKLGDYAPPTHMVVAPAATLHEAPDINAAILGTLPMGSRIAALGERGAHLLTDHGYVAAECVRELVARTPGASAIATAAASISGIAERRGGRSGAGVDADGLVFLAHDVAGLAVPRFRDLQLAALAPCEPSPGAIAFFADSAGILVDSDTVVIADGRVRRASLGSLAGDPRFGAPVAIGRLA</sequence>
<evidence type="ECO:0000256" key="1">
    <source>
        <dbReference type="SAM" id="MobiDB-lite"/>
    </source>
</evidence>
<keyword evidence="3" id="KW-1185">Reference proteome</keyword>
<dbReference type="OrthoDB" id="9813368at2"/>
<organism evidence="2 3">
    <name type="scientific">Sphingomonas baiyangensis</name>
    <dbReference type="NCBI Taxonomy" id="2572576"/>
    <lineage>
        <taxon>Bacteria</taxon>
        <taxon>Pseudomonadati</taxon>
        <taxon>Pseudomonadota</taxon>
        <taxon>Alphaproteobacteria</taxon>
        <taxon>Sphingomonadales</taxon>
        <taxon>Sphingomonadaceae</taxon>
        <taxon>Sphingomonas</taxon>
    </lineage>
</organism>
<proteinExistence type="predicted"/>
<name>A0A4U1L270_9SPHN</name>
<protein>
    <submittedName>
        <fullName evidence="2">SH3 domain-containing protein</fullName>
    </submittedName>
</protein>
<dbReference type="Proteomes" id="UP000309138">
    <property type="component" value="Unassembled WGS sequence"/>
</dbReference>
<dbReference type="AlphaFoldDB" id="A0A4U1L270"/>
<reference evidence="2 3" key="1">
    <citation type="submission" date="2019-04" db="EMBL/GenBank/DDBJ databases">
        <authorList>
            <person name="Yang Y."/>
            <person name="Wei D."/>
        </authorList>
    </citation>
    <scope>NUCLEOTIDE SEQUENCE [LARGE SCALE GENOMIC DNA]</scope>
    <source>
        <strain evidence="2 3">L-1-4w-11</strain>
    </source>
</reference>
<comment type="caution">
    <text evidence="2">The sequence shown here is derived from an EMBL/GenBank/DDBJ whole genome shotgun (WGS) entry which is preliminary data.</text>
</comment>
<evidence type="ECO:0000313" key="3">
    <source>
        <dbReference type="Proteomes" id="UP000309138"/>
    </source>
</evidence>
<gene>
    <name evidence="2" type="ORF">FBR43_05430</name>
</gene>
<feature type="region of interest" description="Disordered" evidence="1">
    <location>
        <begin position="1"/>
        <end position="22"/>
    </location>
</feature>
<evidence type="ECO:0000313" key="2">
    <source>
        <dbReference type="EMBL" id="TKD50263.1"/>
    </source>
</evidence>